<dbReference type="InterPro" id="IPR021719">
    <property type="entry name" value="Prot_inh_I78"/>
</dbReference>
<dbReference type="PANTHER" id="PTHR39600">
    <property type="entry name" value="PEPTIDASE INHIBITOR I78 FAMILY PROTEIN"/>
    <property type="match status" value="1"/>
</dbReference>
<accession>A0A1I7DWT9</accession>
<dbReference type="STRING" id="437900.GCA_001940335_02728"/>
<sequence length="101" mass="10588">MQFKHLVGLACLTVLTACSSVDSTDEAAPASSLGGRCDASAVQNMLGKSVTPELVKKMRTASGAKTSRVLGPSDPMTLDYNPTRLNIDTDEADVIDRITCG</sequence>
<dbReference type="Gene3D" id="3.30.10.10">
    <property type="entry name" value="Trypsin Inhibitor V, subunit A"/>
    <property type="match status" value="1"/>
</dbReference>
<proteinExistence type="predicted"/>
<dbReference type="AlphaFoldDB" id="A0A1I7DWT9"/>
<organism evidence="1">
    <name type="scientific">Pseudomonas marincola</name>
    <dbReference type="NCBI Taxonomy" id="437900"/>
    <lineage>
        <taxon>Bacteria</taxon>
        <taxon>Pseudomonadati</taxon>
        <taxon>Pseudomonadota</taxon>
        <taxon>Gammaproteobacteria</taxon>
        <taxon>Pseudomonadales</taxon>
        <taxon>Pseudomonadaceae</taxon>
        <taxon>Pseudomonas</taxon>
    </lineage>
</organism>
<reference evidence="1" key="1">
    <citation type="submission" date="2019-02" db="EMBL/GenBank/DDBJ databases">
        <authorList>
            <consortium name="Genoscope - CEA"/>
            <person name="William W."/>
        </authorList>
    </citation>
    <scope>NUCLEOTIDE SEQUENCE [LARGE SCALE GENOMIC DNA]</scope>
    <source>
        <strain evidence="1">YSy11</strain>
    </source>
</reference>
<dbReference type="PROSITE" id="PS51257">
    <property type="entry name" value="PROKAR_LIPOPROTEIN"/>
    <property type="match status" value="1"/>
</dbReference>
<gene>
    <name evidence="1" type="ORF">PMYSY11_2475</name>
</gene>
<dbReference type="EMBL" id="LR215729">
    <property type="protein sequence ID" value="VEV97520.1"/>
    <property type="molecule type" value="Genomic_DNA"/>
</dbReference>
<evidence type="ECO:0000313" key="1">
    <source>
        <dbReference type="EMBL" id="VEV97520.1"/>
    </source>
</evidence>
<protein>
    <submittedName>
        <fullName evidence="1">Uncharacterized protein</fullName>
    </submittedName>
</protein>
<dbReference type="PANTHER" id="PTHR39600:SF1">
    <property type="entry name" value="PEPTIDASE INHIBITOR I78 FAMILY PROTEIN"/>
    <property type="match status" value="1"/>
</dbReference>
<name>A0A1I7DWT9_9PSED</name>
<dbReference type="RefSeq" id="WP_069902115.1">
    <property type="nucleotide sequence ID" value="NZ_FPBC01000016.1"/>
</dbReference>
<dbReference type="Pfam" id="PF11720">
    <property type="entry name" value="Inhibitor_I78"/>
    <property type="match status" value="1"/>
</dbReference>